<dbReference type="Proteomes" id="UP001521150">
    <property type="component" value="Unassembled WGS sequence"/>
</dbReference>
<name>A0ABS8ZM69_9PSEU</name>
<reference evidence="1 2" key="1">
    <citation type="submission" date="2021-12" db="EMBL/GenBank/DDBJ databases">
        <title>Genome sequence of Kibdelosporangium philippinense ATCC 49844.</title>
        <authorList>
            <person name="Fedorov E.A."/>
            <person name="Omeragic M."/>
            <person name="Shalygina K.F."/>
            <person name="Maclea K.S."/>
        </authorList>
    </citation>
    <scope>NUCLEOTIDE SEQUENCE [LARGE SCALE GENOMIC DNA]</scope>
    <source>
        <strain evidence="1 2">ATCC 49844</strain>
    </source>
</reference>
<evidence type="ECO:0000313" key="1">
    <source>
        <dbReference type="EMBL" id="MCE7006882.1"/>
    </source>
</evidence>
<dbReference type="EMBL" id="JAJVCN010000002">
    <property type="protein sequence ID" value="MCE7006882.1"/>
    <property type="molecule type" value="Genomic_DNA"/>
</dbReference>
<proteinExistence type="predicted"/>
<gene>
    <name evidence="1" type="ORF">LWC34_29245</name>
</gene>
<protein>
    <submittedName>
        <fullName evidence="1">Uncharacterized protein</fullName>
    </submittedName>
</protein>
<evidence type="ECO:0000313" key="2">
    <source>
        <dbReference type="Proteomes" id="UP001521150"/>
    </source>
</evidence>
<sequence>MSAQAFSPALAVLRDGTVGVTYYDLRDNTSDPATLPTRSSLATSRDGVTWQEQQVASFDYAGAPTVDRPVKSLYLGDYHGLVASGGSFVPVFPMAGKDQSDIFAARVAPTAGTTGFERHQSRGCDRLV</sequence>
<organism evidence="1 2">
    <name type="scientific">Kibdelosporangium philippinense</name>
    <dbReference type="NCBI Taxonomy" id="211113"/>
    <lineage>
        <taxon>Bacteria</taxon>
        <taxon>Bacillati</taxon>
        <taxon>Actinomycetota</taxon>
        <taxon>Actinomycetes</taxon>
        <taxon>Pseudonocardiales</taxon>
        <taxon>Pseudonocardiaceae</taxon>
        <taxon>Kibdelosporangium</taxon>
    </lineage>
</organism>
<comment type="caution">
    <text evidence="1">The sequence shown here is derived from an EMBL/GenBank/DDBJ whole genome shotgun (WGS) entry which is preliminary data.</text>
</comment>
<accession>A0ABS8ZM69</accession>
<dbReference type="RefSeq" id="WP_233728305.1">
    <property type="nucleotide sequence ID" value="NZ_JAJVCN010000002.1"/>
</dbReference>
<keyword evidence="2" id="KW-1185">Reference proteome</keyword>